<dbReference type="RefSeq" id="WP_275109340.1">
    <property type="nucleotide sequence ID" value="NZ_JAKJSC010000001.1"/>
</dbReference>
<feature type="transmembrane region" description="Helical" evidence="1">
    <location>
        <begin position="76"/>
        <end position="95"/>
    </location>
</feature>
<evidence type="ECO:0000313" key="3">
    <source>
        <dbReference type="Proteomes" id="UP001528920"/>
    </source>
</evidence>
<dbReference type="Proteomes" id="UP001528920">
    <property type="component" value="Unassembled WGS sequence"/>
</dbReference>
<dbReference type="EMBL" id="JAKJSC010000001">
    <property type="protein sequence ID" value="MDE5418005.1"/>
    <property type="molecule type" value="Genomic_DNA"/>
</dbReference>
<evidence type="ECO:0000256" key="1">
    <source>
        <dbReference type="SAM" id="Phobius"/>
    </source>
</evidence>
<comment type="caution">
    <text evidence="2">The sequence shown here is derived from an EMBL/GenBank/DDBJ whole genome shotgun (WGS) entry which is preliminary data.</text>
</comment>
<gene>
    <name evidence="2" type="ORF">L3049_08290</name>
</gene>
<evidence type="ECO:0000313" key="2">
    <source>
        <dbReference type="EMBL" id="MDE5418005.1"/>
    </source>
</evidence>
<organism evidence="2 3">
    <name type="scientific">Paralabilibaculum antarcticum</name>
    <dbReference type="NCBI Taxonomy" id="2912572"/>
    <lineage>
        <taxon>Bacteria</taxon>
        <taxon>Pseudomonadati</taxon>
        <taxon>Bacteroidota</taxon>
        <taxon>Bacteroidia</taxon>
        <taxon>Marinilabiliales</taxon>
        <taxon>Marinifilaceae</taxon>
        <taxon>Paralabilibaculum</taxon>
    </lineage>
</organism>
<feature type="transmembrane region" description="Helical" evidence="1">
    <location>
        <begin position="52"/>
        <end position="70"/>
    </location>
</feature>
<protein>
    <submittedName>
        <fullName evidence="2">Uncharacterized protein</fullName>
    </submittedName>
</protein>
<keyword evidence="1" id="KW-0812">Transmembrane</keyword>
<keyword evidence="1" id="KW-0472">Membrane</keyword>
<keyword evidence="1" id="KW-1133">Transmembrane helix</keyword>
<reference evidence="2 3" key="1">
    <citation type="submission" date="2022-01" db="EMBL/GenBank/DDBJ databases">
        <title>Labilibaculum sp. nov, a marine bacterium isolated from Antarctica.</title>
        <authorList>
            <person name="Dai W."/>
        </authorList>
    </citation>
    <scope>NUCLEOTIDE SEQUENCE [LARGE SCALE GENOMIC DNA]</scope>
    <source>
        <strain evidence="2 3">DW002</strain>
    </source>
</reference>
<proteinExistence type="predicted"/>
<name>A0ABT5VRZ0_9BACT</name>
<accession>A0ABT5VRZ0</accession>
<sequence length="192" mass="22463">MTDIEINRLLASNKLTILKNKIRISQKSVFKYIEYDIPLENIIHSKTIKVEINRDLIFWGLTIFIIGIVFNMADALFIFTILSCISLIFMLTGLFTRKRTITINTLSTTSIVLYYRKSNQSTICNFADTILDKSKEYMINKYSKIDKDLPIENQLNNLEFLWSRDLIDDLKYEELKNIILDKEARGKTIGFE</sequence>
<keyword evidence="3" id="KW-1185">Reference proteome</keyword>